<sequence length="151" mass="17514">MDKENVYKHFTKSKEIAKFWPQEFLRDDLLTELLGDDIHDILYWSGKRLARKHPTNNVDSLISFFNQTNLGTLKLKHQGKDRFEWTLSGSIVEERIKIQKDPDFMFETGFLAQSIEQQLGVVAEGAMNPKKIKKNVVPILVQIDPKNKVSK</sequence>
<dbReference type="EMBL" id="BRPL01000002">
    <property type="protein sequence ID" value="GLB46691.1"/>
    <property type="molecule type" value="Genomic_DNA"/>
</dbReference>
<dbReference type="Pfam" id="PF10702">
    <property type="entry name" value="DUF2507"/>
    <property type="match status" value="1"/>
</dbReference>
<name>A0A9W6B0U6_9LACO</name>
<keyword evidence="2" id="KW-1185">Reference proteome</keyword>
<dbReference type="InterPro" id="IPR019642">
    <property type="entry name" value="DUF2507"/>
</dbReference>
<dbReference type="Gene3D" id="3.30.1380.20">
    <property type="entry name" value="Trafficking protein particle complex subunit 3"/>
    <property type="match status" value="1"/>
</dbReference>
<proteinExistence type="predicted"/>
<evidence type="ECO:0000313" key="2">
    <source>
        <dbReference type="Proteomes" id="UP001144204"/>
    </source>
</evidence>
<comment type="caution">
    <text evidence="1">The sequence shown here is derived from an EMBL/GenBank/DDBJ whole genome shotgun (WGS) entry which is preliminary data.</text>
</comment>
<dbReference type="RefSeq" id="WP_286136151.1">
    <property type="nucleotide sequence ID" value="NZ_BRPL01000002.1"/>
</dbReference>
<protein>
    <recommendedName>
        <fullName evidence="3">DUF2507 domain-containing protein</fullName>
    </recommendedName>
</protein>
<reference evidence="1" key="2">
    <citation type="journal article" date="2023" name="PLoS ONE">
        <title>Philodulcilactobacillus myokoensis gen. nov., sp. nov., a fructophilic, acidophilic, and agar-phobic lactic acid bacterium isolated from fermented vegetable extracts.</title>
        <authorList>
            <person name="Kouya T."/>
            <person name="Ishiyama Y."/>
            <person name="Ohashi S."/>
            <person name="Kumakubo R."/>
            <person name="Yamazaki T."/>
            <person name="Otaki T."/>
        </authorList>
    </citation>
    <scope>NUCLEOTIDE SEQUENCE</scope>
    <source>
        <strain evidence="1">WR16-4</strain>
    </source>
</reference>
<organism evidence="1 2">
    <name type="scientific">Philodulcilactobacillus myokoensis</name>
    <dbReference type="NCBI Taxonomy" id="2929573"/>
    <lineage>
        <taxon>Bacteria</taxon>
        <taxon>Bacillati</taxon>
        <taxon>Bacillota</taxon>
        <taxon>Bacilli</taxon>
        <taxon>Lactobacillales</taxon>
        <taxon>Lactobacillaceae</taxon>
        <taxon>Philodulcilactobacillus</taxon>
    </lineage>
</organism>
<reference evidence="1" key="1">
    <citation type="submission" date="2022-07" db="EMBL/GenBank/DDBJ databases">
        <authorList>
            <person name="Kouya T."/>
            <person name="Ishiyama Y."/>
        </authorList>
    </citation>
    <scope>NUCLEOTIDE SEQUENCE</scope>
    <source>
        <strain evidence="1">WR16-4</strain>
    </source>
</reference>
<evidence type="ECO:0000313" key="1">
    <source>
        <dbReference type="EMBL" id="GLB46691.1"/>
    </source>
</evidence>
<evidence type="ECO:0008006" key="3">
    <source>
        <dbReference type="Google" id="ProtNLM"/>
    </source>
</evidence>
<gene>
    <name evidence="1" type="ORF">WR164_06700</name>
</gene>
<dbReference type="InterPro" id="IPR024096">
    <property type="entry name" value="NO_sig/Golgi_transp_ligand-bd"/>
</dbReference>
<accession>A0A9W6B0U6</accession>
<dbReference type="Proteomes" id="UP001144204">
    <property type="component" value="Unassembled WGS sequence"/>
</dbReference>
<dbReference type="SUPFAM" id="SSF111126">
    <property type="entry name" value="Ligand-binding domain in the NO signalling and Golgi transport"/>
    <property type="match status" value="1"/>
</dbReference>
<dbReference type="AlphaFoldDB" id="A0A9W6B0U6"/>